<organism evidence="2 3">
    <name type="scientific">Eucalyptus globulus</name>
    <name type="common">Tasmanian blue gum</name>
    <dbReference type="NCBI Taxonomy" id="34317"/>
    <lineage>
        <taxon>Eukaryota</taxon>
        <taxon>Viridiplantae</taxon>
        <taxon>Streptophyta</taxon>
        <taxon>Embryophyta</taxon>
        <taxon>Tracheophyta</taxon>
        <taxon>Spermatophyta</taxon>
        <taxon>Magnoliopsida</taxon>
        <taxon>eudicotyledons</taxon>
        <taxon>Gunneridae</taxon>
        <taxon>Pentapetalae</taxon>
        <taxon>rosids</taxon>
        <taxon>malvids</taxon>
        <taxon>Myrtales</taxon>
        <taxon>Myrtaceae</taxon>
        <taxon>Myrtoideae</taxon>
        <taxon>Eucalypteae</taxon>
        <taxon>Eucalyptus</taxon>
    </lineage>
</organism>
<dbReference type="Proteomes" id="UP001634007">
    <property type="component" value="Unassembled WGS sequence"/>
</dbReference>
<comment type="caution">
    <text evidence="2">The sequence shown here is derived from an EMBL/GenBank/DDBJ whole genome shotgun (WGS) entry which is preliminary data.</text>
</comment>
<feature type="region of interest" description="Disordered" evidence="1">
    <location>
        <begin position="90"/>
        <end position="119"/>
    </location>
</feature>
<protein>
    <submittedName>
        <fullName evidence="2">Uncharacterized protein</fullName>
    </submittedName>
</protein>
<accession>A0ABD3KJU3</accession>
<evidence type="ECO:0000256" key="1">
    <source>
        <dbReference type="SAM" id="MobiDB-lite"/>
    </source>
</evidence>
<dbReference type="EMBL" id="JBJKBG010000005">
    <property type="protein sequence ID" value="KAL3740065.1"/>
    <property type="molecule type" value="Genomic_DNA"/>
</dbReference>
<reference evidence="2 3" key="1">
    <citation type="submission" date="2024-11" db="EMBL/GenBank/DDBJ databases">
        <title>Chromosome-level genome assembly of Eucalyptus globulus Labill. provides insights into its genome evolution.</title>
        <authorList>
            <person name="Li X."/>
        </authorList>
    </citation>
    <scope>NUCLEOTIDE SEQUENCE [LARGE SCALE GENOMIC DNA]</scope>
    <source>
        <strain evidence="2">CL2024</strain>
        <tissue evidence="2">Fresh tender leaves</tissue>
    </source>
</reference>
<evidence type="ECO:0000313" key="2">
    <source>
        <dbReference type="EMBL" id="KAL3740065.1"/>
    </source>
</evidence>
<feature type="region of interest" description="Disordered" evidence="1">
    <location>
        <begin position="38"/>
        <end position="65"/>
    </location>
</feature>
<keyword evidence="3" id="KW-1185">Reference proteome</keyword>
<evidence type="ECO:0000313" key="3">
    <source>
        <dbReference type="Proteomes" id="UP001634007"/>
    </source>
</evidence>
<proteinExistence type="predicted"/>
<gene>
    <name evidence="2" type="ORF">ACJRO7_021356</name>
</gene>
<name>A0ABD3KJU3_EUCGL</name>
<feature type="compositionally biased region" description="Basic and acidic residues" evidence="1">
    <location>
        <begin position="97"/>
        <end position="119"/>
    </location>
</feature>
<sequence>MGTRLQNKISVNVAADNSSLDSLSFAGLVCIQDQQMKLPPNNAKHDREFKFNPPTPDKTAPDQLSQSPADILISNGQLLPHTLLFQAQQSQIASRTYSRESPQETQKNDKDFDKKNKGYTEDIHKADLGIKDQATKEYTSSSSRIGRRMRCVIFPCRECHATNPIAKVTSKQGERK</sequence>
<dbReference type="AlphaFoldDB" id="A0ABD3KJU3"/>